<feature type="compositionally biased region" description="Pro residues" evidence="1">
    <location>
        <begin position="329"/>
        <end position="349"/>
    </location>
</feature>
<evidence type="ECO:0000256" key="1">
    <source>
        <dbReference type="SAM" id="MobiDB-lite"/>
    </source>
</evidence>
<sequence>MISRCSFPGSMDNAEIFSRHFILLHRDRKKSGVSELQLRSFDVINKLDQQLEPGGHRSEVETLGLGPGGDLYQSDGNHRVVYPDGSSKLGMPSSPVIAITASEEREKFFDPSSRISSFRLLNSVFFIFQMFAVATHTISDVGALPKIQSPLSQAVITGWHSQGQLLSGLIHGGSKASATWHWIYIIYRNVACSRARGCSIFPIRVGRCQVLPRRTFQFKKFEKKWWFGTIILHSHQSRNRHEKTKQCLYFSLVKYSVAVPTVFEVEKKIAHLNYVQVHGRNLFQQRPYIESEVNVHLVCSTRFLTDRSDFSQTDHDLSTNQRSFAPTGGPGPPWAPGPGDFAPPAPPSGRPCLFELPITKINVREHVGKVRSSQNQLTNSTHKPERQTQSKLSPLKLNSQIQLQLNLNFQTETHSRADIRSRTDTQTEIQT</sequence>
<accession>A0A6H5H3B3</accession>
<keyword evidence="3" id="KW-1185">Reference proteome</keyword>
<evidence type="ECO:0000313" key="3">
    <source>
        <dbReference type="Proteomes" id="UP000479000"/>
    </source>
</evidence>
<organism evidence="2 3">
    <name type="scientific">Nesidiocoris tenuis</name>
    <dbReference type="NCBI Taxonomy" id="355587"/>
    <lineage>
        <taxon>Eukaryota</taxon>
        <taxon>Metazoa</taxon>
        <taxon>Ecdysozoa</taxon>
        <taxon>Arthropoda</taxon>
        <taxon>Hexapoda</taxon>
        <taxon>Insecta</taxon>
        <taxon>Pterygota</taxon>
        <taxon>Neoptera</taxon>
        <taxon>Paraneoptera</taxon>
        <taxon>Hemiptera</taxon>
        <taxon>Heteroptera</taxon>
        <taxon>Panheteroptera</taxon>
        <taxon>Cimicomorpha</taxon>
        <taxon>Miridae</taxon>
        <taxon>Dicyphina</taxon>
        <taxon>Nesidiocoris</taxon>
    </lineage>
</organism>
<dbReference type="AlphaFoldDB" id="A0A6H5H3B3"/>
<name>A0A6H5H3B3_9HEMI</name>
<proteinExistence type="predicted"/>
<feature type="region of interest" description="Disordered" evidence="1">
    <location>
        <begin position="369"/>
        <end position="393"/>
    </location>
</feature>
<dbReference type="Proteomes" id="UP000479000">
    <property type="component" value="Unassembled WGS sequence"/>
</dbReference>
<feature type="region of interest" description="Disordered" evidence="1">
    <location>
        <begin position="310"/>
        <end position="349"/>
    </location>
</feature>
<dbReference type="EMBL" id="CADCXU010024245">
    <property type="protein sequence ID" value="CAB0011663.1"/>
    <property type="molecule type" value="Genomic_DNA"/>
</dbReference>
<protein>
    <submittedName>
        <fullName evidence="2">Uncharacterized protein</fullName>
    </submittedName>
</protein>
<evidence type="ECO:0000313" key="2">
    <source>
        <dbReference type="EMBL" id="CAB0011663.1"/>
    </source>
</evidence>
<reference evidence="2 3" key="1">
    <citation type="submission" date="2020-02" db="EMBL/GenBank/DDBJ databases">
        <authorList>
            <person name="Ferguson B K."/>
        </authorList>
    </citation>
    <scope>NUCLEOTIDE SEQUENCE [LARGE SCALE GENOMIC DNA]</scope>
</reference>
<feature type="compositionally biased region" description="Polar residues" evidence="1">
    <location>
        <begin position="371"/>
        <end position="381"/>
    </location>
</feature>
<gene>
    <name evidence="2" type="ORF">NTEN_LOCUS16574</name>
</gene>